<accession>F2DU62</accession>
<reference evidence="1" key="1">
    <citation type="journal article" date="2011" name="Plant Physiol.">
        <title>Comprehensive sequence analysis of 24,783 barley full-length cDNAs derived from 12 clone libraries.</title>
        <authorList>
            <person name="Matsumoto T."/>
            <person name="Tanaka T."/>
            <person name="Sakai H."/>
            <person name="Amano N."/>
            <person name="Kanamori H."/>
            <person name="Kurita K."/>
            <person name="Kikuta A."/>
            <person name="Kamiya K."/>
            <person name="Yamamoto M."/>
            <person name="Ikawa H."/>
            <person name="Fujii N."/>
            <person name="Hori K."/>
            <person name="Itoh T."/>
            <person name="Sato K."/>
        </authorList>
    </citation>
    <scope>NUCLEOTIDE SEQUENCE</scope>
</reference>
<protein>
    <submittedName>
        <fullName evidence="1">Predicted protein</fullName>
    </submittedName>
</protein>
<name>F2DU62_HORVV</name>
<evidence type="ECO:0000313" key="1">
    <source>
        <dbReference type="EMBL" id="BAJ98633.1"/>
    </source>
</evidence>
<sequence>MTAWSISAKMTTCVLEGPMIEFRLPSYLMIGQPFRRRFLQELSATSIP</sequence>
<proteinExistence type="evidence at transcript level"/>
<organism evidence="1">
    <name type="scientific">Hordeum vulgare subsp. vulgare</name>
    <name type="common">Domesticated barley</name>
    <dbReference type="NCBI Taxonomy" id="112509"/>
    <lineage>
        <taxon>Eukaryota</taxon>
        <taxon>Viridiplantae</taxon>
        <taxon>Streptophyta</taxon>
        <taxon>Embryophyta</taxon>
        <taxon>Tracheophyta</taxon>
        <taxon>Spermatophyta</taxon>
        <taxon>Magnoliopsida</taxon>
        <taxon>Liliopsida</taxon>
        <taxon>Poales</taxon>
        <taxon>Poaceae</taxon>
        <taxon>BOP clade</taxon>
        <taxon>Pooideae</taxon>
        <taxon>Triticodae</taxon>
        <taxon>Triticeae</taxon>
        <taxon>Hordeinae</taxon>
        <taxon>Hordeum</taxon>
    </lineage>
</organism>
<dbReference type="EMBL" id="AK367430">
    <property type="protein sequence ID" value="BAJ98633.1"/>
    <property type="molecule type" value="mRNA"/>
</dbReference>
<dbReference type="AlphaFoldDB" id="F2DU62"/>